<dbReference type="InterPro" id="IPR050797">
    <property type="entry name" value="Carb_Metab_Trans_Reg"/>
</dbReference>
<dbReference type="SMART" id="SM00066">
    <property type="entry name" value="GAL4"/>
    <property type="match status" value="2"/>
</dbReference>
<feature type="region of interest" description="Disordered" evidence="6">
    <location>
        <begin position="236"/>
        <end position="329"/>
    </location>
</feature>
<comment type="caution">
    <text evidence="8">The sequence shown here is derived from an EMBL/GenBank/DDBJ whole genome shotgun (WGS) entry which is preliminary data.</text>
</comment>
<keyword evidence="1" id="KW-0479">Metal-binding</keyword>
<feature type="compositionally biased region" description="Low complexity" evidence="6">
    <location>
        <begin position="1735"/>
        <end position="1749"/>
    </location>
</feature>
<evidence type="ECO:0000313" key="9">
    <source>
        <dbReference type="Proteomes" id="UP001176521"/>
    </source>
</evidence>
<dbReference type="GO" id="GO:0000981">
    <property type="term" value="F:DNA-binding transcription factor activity, RNA polymerase II-specific"/>
    <property type="evidence" value="ECO:0007669"/>
    <property type="project" value="InterPro"/>
</dbReference>
<keyword evidence="3" id="KW-0238">DNA-binding</keyword>
<feature type="compositionally biased region" description="Polar residues" evidence="6">
    <location>
        <begin position="34"/>
        <end position="57"/>
    </location>
</feature>
<feature type="compositionally biased region" description="Low complexity" evidence="6">
    <location>
        <begin position="1"/>
        <end position="13"/>
    </location>
</feature>
<dbReference type="SUPFAM" id="SSF57701">
    <property type="entry name" value="Zn2/Cys6 DNA-binding domain"/>
    <property type="match status" value="1"/>
</dbReference>
<feature type="compositionally biased region" description="Polar residues" evidence="6">
    <location>
        <begin position="301"/>
        <end position="312"/>
    </location>
</feature>
<feature type="compositionally biased region" description="Acidic residues" evidence="6">
    <location>
        <begin position="609"/>
        <end position="640"/>
    </location>
</feature>
<feature type="domain" description="Zn(2)-C6 fungal-type" evidence="7">
    <location>
        <begin position="1009"/>
        <end position="1043"/>
    </location>
</feature>
<keyword evidence="5" id="KW-0539">Nucleus</keyword>
<evidence type="ECO:0000313" key="8">
    <source>
        <dbReference type="EMBL" id="KAK0521134.1"/>
    </source>
</evidence>
<feature type="compositionally biased region" description="Acidic residues" evidence="6">
    <location>
        <begin position="1141"/>
        <end position="1155"/>
    </location>
</feature>
<evidence type="ECO:0000256" key="6">
    <source>
        <dbReference type="SAM" id="MobiDB-lite"/>
    </source>
</evidence>
<dbReference type="GO" id="GO:0008270">
    <property type="term" value="F:zinc ion binding"/>
    <property type="evidence" value="ECO:0007669"/>
    <property type="project" value="InterPro"/>
</dbReference>
<dbReference type="PROSITE" id="PS50048">
    <property type="entry name" value="ZN2_CY6_FUNGAL_2"/>
    <property type="match status" value="1"/>
</dbReference>
<evidence type="ECO:0000256" key="1">
    <source>
        <dbReference type="ARBA" id="ARBA00022723"/>
    </source>
</evidence>
<sequence>MNQQAQQQQQQQQRHGAAAMGSPTGSLPPPGSADGSNSGPFNVQGNPNSGILHTQLSWGPRPALQQQLRSSTDLRQDQQLMGGGAAQHQHAPQAGMPGMYSQSPTNLGVNGMPAPHMQQVPIPSQHPHVHRASISQQGSVGNGANGNGMAGMGIPGPNGALCQTDANANANTNHIFNASWHTVPNAQSARDFALNFSGTTGAWNSQLGHGPAQPSRVGDLPPSGCLVAAAAQHARANSMSEGGRSSSSGNGNTIFPLPQHHHIIPHPAMISPDMPSHLPPTPSGPAPVFGHSHAHMAARHPQQSPHPQTPLTPATGIFPGTEPPHSARSADSAFIEALLSNPTADRRPSIHEAASTMSGSTSMGPSAAGSTAMNHPNLPFGPIAAGADHGMQVPSGMDSWVSASSAPNMPNSSAIGSFMHNTLDPNLFASLGENLTGLPETTNGHLNMPIGSHLLSGAGVGPSPTSNALAPGGLLATTEISGSQLSMTDPFHAVSLELWRQLGYSSSQTYGVMGADGGRGTGGAMILEGDDVMTGLDTAAATDGSAGLGSAISFHGGSGGMNGAIIGGGSVISAGSGSHTADGKAKNGLNGTAGRSTSSKLGAASLAGGDDDEDAEAAEEEDMLGSDDEADEDENDETMDPADKAARLSAKKLRLHRRQGVTCDQCRSKHLRCDLSDRKFKAFEASLQRSLGHKNPAEPAAHARQEAALAVQAEDEAKLDAAAAAKAAASGTPVVLNNPIRCTRCEKRGLVCTKSYNPPSKRHPRPSRTGKRIEQARQLHGSRPLGEGVVAPMTARQLALEDVYNMLAGEGDLSEAQSTDARLYNRILASSINIRLLTTYFAVFHIQMPVIDFDNFCFRFNSANGDARKMAIMANGGDEDEGLPSAVPMHQNVAMSESSDPRDSTVSTPGTVEALMAAMHLCAALYTDMPLVQPLNSKKLFRTTTPGRQIRKLPSRADPLGAETVNSFILPHPKGSKEDQATEHAVEVAAAEAAGKRSNKRLKRKQGVACDSCRLRRVRCDLTERPKGASCTRCEDKKINCTAEYIESIRAKGKTVVLDVVHAKAEEAQKNRARDREVSKGRMAAAAAAAAAAVVGSGGPESSEAAEGSASVAVASSSATANTDAAAVAAAAAAVAAAAAAEDDEEEEEEEGYDSDGERTLERAQERWVRSGAVGQEFGRLRIADESNDGSLSKAIDGVADAGAGADEAGRAASDSNLAQRSTSREVDMGSWGRVSPQVPDTVELVHQKDMLQWGRARQGFFEKLKERAIELVYRHDLLHRPSTEAVQTLMILCHILYAVDPVQVKLFASVALKHIKSLNLQTRHEVYEQDQEAVEHLLTDMQASRVYLTSWTRDGIMSGMYRTEPNFPEERTIQVKGGQRPFDPSDQLKNTSIGTNAVQASQQSSGTKELSGQMGLTFSIMAMTQIGALSRFVAKHIDRTEGVPAGASATDRFPLLPTAGDMKKLTRACNAVWQGTDALLQFFDKCAARSRDDMDRLKPFQPLPWIAMLKMCGAMLDLAVYRVLSERYGVNAAYMAAITRQIQMSNGTTINPKIRPLSEEDFEQAKILRHLFEKGRNRAMIRSRRTAHLAAFLLRKNVFQFGGVIMRQFFAVSQFLARMPCEDSRMANPETRRQIITTLENTPQQSIRGSMSPEHGSRSAAAGTPPATTGTAGAPAAPAAMAPSATSDAAAATTDSAQPGPSKPASVAGSSAGGKKNGNANAASSSGRMDMQVRPSSPSSASTFSRTESNFSGRTVASVEGEGHVPWYVGARELGPFDTAAKRREVGWCLEAMAQIGYAWPDMELKISS</sequence>
<keyword evidence="9" id="KW-1185">Reference proteome</keyword>
<dbReference type="CDD" id="cd00067">
    <property type="entry name" value="GAL4"/>
    <property type="match status" value="1"/>
</dbReference>
<evidence type="ECO:0000256" key="4">
    <source>
        <dbReference type="ARBA" id="ARBA00023163"/>
    </source>
</evidence>
<feature type="compositionally biased region" description="Polar residues" evidence="6">
    <location>
        <begin position="589"/>
        <end position="600"/>
    </location>
</feature>
<dbReference type="PANTHER" id="PTHR31668:SF26">
    <property type="entry name" value="GLUCOSE TRANSPORT TRANSCRIPTION REGULATOR RGT1-RELATED"/>
    <property type="match status" value="1"/>
</dbReference>
<feature type="non-terminal residue" evidence="8">
    <location>
        <position position="1810"/>
    </location>
</feature>
<evidence type="ECO:0000256" key="3">
    <source>
        <dbReference type="ARBA" id="ARBA00023125"/>
    </source>
</evidence>
<dbReference type="InterPro" id="IPR036864">
    <property type="entry name" value="Zn2-C6_fun-type_DNA-bd_sf"/>
</dbReference>
<dbReference type="GO" id="GO:0003677">
    <property type="term" value="F:DNA binding"/>
    <property type="evidence" value="ECO:0007669"/>
    <property type="project" value="UniProtKB-KW"/>
</dbReference>
<feature type="region of interest" description="Disordered" evidence="6">
    <location>
        <begin position="1139"/>
        <end position="1161"/>
    </location>
</feature>
<gene>
    <name evidence="8" type="ORF">OC842_006880</name>
</gene>
<proteinExistence type="predicted"/>
<feature type="region of interest" description="Disordered" evidence="6">
    <location>
        <begin position="1639"/>
        <end position="1749"/>
    </location>
</feature>
<evidence type="ECO:0000256" key="2">
    <source>
        <dbReference type="ARBA" id="ARBA00023015"/>
    </source>
</evidence>
<dbReference type="PROSITE" id="PS00463">
    <property type="entry name" value="ZN2_CY6_FUNGAL_1"/>
    <property type="match status" value="1"/>
</dbReference>
<feature type="compositionally biased region" description="Polar residues" evidence="6">
    <location>
        <begin position="1639"/>
        <end position="1650"/>
    </location>
</feature>
<dbReference type="Pfam" id="PF00172">
    <property type="entry name" value="Zn_clus"/>
    <property type="match status" value="1"/>
</dbReference>
<keyword evidence="2" id="KW-0805">Transcription regulation</keyword>
<evidence type="ECO:0000259" key="7">
    <source>
        <dbReference type="PROSITE" id="PS50048"/>
    </source>
</evidence>
<name>A0AAN6G506_9BASI</name>
<dbReference type="EMBL" id="JAPDMQ010000706">
    <property type="protein sequence ID" value="KAK0521134.1"/>
    <property type="molecule type" value="Genomic_DNA"/>
</dbReference>
<feature type="compositionally biased region" description="Polar residues" evidence="6">
    <location>
        <begin position="64"/>
        <end position="73"/>
    </location>
</feature>
<evidence type="ECO:0000256" key="5">
    <source>
        <dbReference type="ARBA" id="ARBA00023242"/>
    </source>
</evidence>
<feature type="region of interest" description="Disordered" evidence="6">
    <location>
        <begin position="576"/>
        <end position="642"/>
    </location>
</feature>
<feature type="compositionally biased region" description="Low complexity" evidence="6">
    <location>
        <begin position="1660"/>
        <end position="1711"/>
    </location>
</feature>
<keyword evidence="4" id="KW-0804">Transcription</keyword>
<feature type="region of interest" description="Disordered" evidence="6">
    <location>
        <begin position="1"/>
        <end position="93"/>
    </location>
</feature>
<feature type="region of interest" description="Disordered" evidence="6">
    <location>
        <begin position="1207"/>
        <end position="1234"/>
    </location>
</feature>
<feature type="compositionally biased region" description="Low complexity" evidence="6">
    <location>
        <begin position="237"/>
        <end position="258"/>
    </location>
</feature>
<protein>
    <recommendedName>
        <fullName evidence="7">Zn(2)-C6 fungal-type domain-containing protein</fullName>
    </recommendedName>
</protein>
<dbReference type="InterPro" id="IPR001138">
    <property type="entry name" value="Zn2Cys6_DnaBD"/>
</dbReference>
<dbReference type="PANTHER" id="PTHR31668">
    <property type="entry name" value="GLUCOSE TRANSPORT TRANSCRIPTION REGULATOR RGT1-RELATED-RELATED"/>
    <property type="match status" value="1"/>
</dbReference>
<feature type="compositionally biased region" description="Low complexity" evidence="6">
    <location>
        <begin position="1718"/>
        <end position="1728"/>
    </location>
</feature>
<accession>A0AAN6G506</accession>
<dbReference type="Proteomes" id="UP001176521">
    <property type="component" value="Unassembled WGS sequence"/>
</dbReference>
<organism evidence="8 9">
    <name type="scientific">Tilletia horrida</name>
    <dbReference type="NCBI Taxonomy" id="155126"/>
    <lineage>
        <taxon>Eukaryota</taxon>
        <taxon>Fungi</taxon>
        <taxon>Dikarya</taxon>
        <taxon>Basidiomycota</taxon>
        <taxon>Ustilaginomycotina</taxon>
        <taxon>Exobasidiomycetes</taxon>
        <taxon>Tilletiales</taxon>
        <taxon>Tilletiaceae</taxon>
        <taxon>Tilletia</taxon>
    </lineage>
</organism>
<dbReference type="Gene3D" id="4.10.240.10">
    <property type="entry name" value="Zn(2)-C6 fungal-type DNA-binding domain"/>
    <property type="match status" value="2"/>
</dbReference>
<reference evidence="8" key="1">
    <citation type="journal article" date="2023" name="PhytoFront">
        <title>Draft Genome Resources of Seven Strains of Tilletia horrida, Causal Agent of Kernel Smut of Rice.</title>
        <authorList>
            <person name="Khanal S."/>
            <person name="Antony Babu S."/>
            <person name="Zhou X.G."/>
        </authorList>
    </citation>
    <scope>NUCLEOTIDE SEQUENCE</scope>
    <source>
        <strain evidence="8">TX3</strain>
    </source>
</reference>